<sequence length="266" mass="28891">MLRSMQPDSIVVAGGQSRRLGGIDKTMLVLRSDGLTLLQGVIDACVGRVIVVGQQREVSREVTWVSDEFPHGGPASGLWSGLPHVTTEYVFISAADQLLSPTDVAAICQASVGHDGAWAIRADGMGQPLCACVRTEVLRELLEPSRGINASPLRLLETRNMVPVSVSELVDVDTWNDVARMAEREGVQLMELWLERLGQVLDIPVADIPIDDLLDLTRDVAHNVERRAAPLTTFLIGLATSDGKRDVNEVMAAIRIALDEWKPSGQ</sequence>
<dbReference type="PANTHER" id="PTHR19136:SF81">
    <property type="entry name" value="MOLYBDENUM COFACTOR GUANYLYLTRANSFERASE"/>
    <property type="match status" value="1"/>
</dbReference>
<dbReference type="SUPFAM" id="SSF53448">
    <property type="entry name" value="Nucleotide-diphospho-sugar transferases"/>
    <property type="match status" value="1"/>
</dbReference>
<dbReference type="InterPro" id="IPR045598">
    <property type="entry name" value="DUF6457"/>
</dbReference>
<evidence type="ECO:0000259" key="9">
    <source>
        <dbReference type="Pfam" id="PF20058"/>
    </source>
</evidence>
<gene>
    <name evidence="10" type="ORF">UFOPK3770_01144</name>
</gene>
<feature type="domain" description="MobA-like NTP transferase" evidence="8">
    <location>
        <begin position="10"/>
        <end position="143"/>
    </location>
</feature>
<dbReference type="GO" id="GO:0006777">
    <property type="term" value="P:Mo-molybdopterin cofactor biosynthetic process"/>
    <property type="evidence" value="ECO:0007669"/>
    <property type="project" value="UniProtKB-KW"/>
</dbReference>
<keyword evidence="7" id="KW-0501">Molybdenum cofactor biosynthesis</keyword>
<dbReference type="CDD" id="cd02503">
    <property type="entry name" value="MobA"/>
    <property type="match status" value="1"/>
</dbReference>
<dbReference type="GO" id="GO:0005525">
    <property type="term" value="F:GTP binding"/>
    <property type="evidence" value="ECO:0007669"/>
    <property type="project" value="UniProtKB-KW"/>
</dbReference>
<dbReference type="Gene3D" id="3.90.550.10">
    <property type="entry name" value="Spore Coat Polysaccharide Biosynthesis Protein SpsA, Chain A"/>
    <property type="match status" value="1"/>
</dbReference>
<protein>
    <submittedName>
        <fullName evidence="10">Unannotated protein</fullName>
    </submittedName>
</protein>
<dbReference type="InterPro" id="IPR025877">
    <property type="entry name" value="MobA-like_NTP_Trfase"/>
</dbReference>
<dbReference type="InterPro" id="IPR013482">
    <property type="entry name" value="Molybde_CF_guanTrfase"/>
</dbReference>
<keyword evidence="1" id="KW-0963">Cytoplasm</keyword>
<feature type="domain" description="DUF6457" evidence="9">
    <location>
        <begin position="188"/>
        <end position="264"/>
    </location>
</feature>
<evidence type="ECO:0000256" key="7">
    <source>
        <dbReference type="ARBA" id="ARBA00023150"/>
    </source>
</evidence>
<evidence type="ECO:0000259" key="8">
    <source>
        <dbReference type="Pfam" id="PF12804"/>
    </source>
</evidence>
<keyword evidence="6" id="KW-0342">GTP-binding</keyword>
<proteinExistence type="predicted"/>
<name>A0A6J5ZPX2_9ZZZZ</name>
<keyword evidence="4" id="KW-0547">Nucleotide-binding</keyword>
<dbReference type="EMBL" id="CAESAJ010000155">
    <property type="protein sequence ID" value="CAB4343099.1"/>
    <property type="molecule type" value="Genomic_DNA"/>
</dbReference>
<accession>A0A6J5ZPX2</accession>
<dbReference type="PANTHER" id="PTHR19136">
    <property type="entry name" value="MOLYBDENUM COFACTOR GUANYLYLTRANSFERASE"/>
    <property type="match status" value="1"/>
</dbReference>
<evidence type="ECO:0000256" key="5">
    <source>
        <dbReference type="ARBA" id="ARBA00022842"/>
    </source>
</evidence>
<evidence type="ECO:0000256" key="2">
    <source>
        <dbReference type="ARBA" id="ARBA00022679"/>
    </source>
</evidence>
<dbReference type="GO" id="GO:0046872">
    <property type="term" value="F:metal ion binding"/>
    <property type="evidence" value="ECO:0007669"/>
    <property type="project" value="UniProtKB-KW"/>
</dbReference>
<keyword evidence="5" id="KW-0460">Magnesium</keyword>
<evidence type="ECO:0000313" key="10">
    <source>
        <dbReference type="EMBL" id="CAB4343099.1"/>
    </source>
</evidence>
<dbReference type="InterPro" id="IPR029044">
    <property type="entry name" value="Nucleotide-diphossugar_trans"/>
</dbReference>
<reference evidence="10" key="1">
    <citation type="submission" date="2020-05" db="EMBL/GenBank/DDBJ databases">
        <authorList>
            <person name="Chiriac C."/>
            <person name="Salcher M."/>
            <person name="Ghai R."/>
            <person name="Kavagutti S V."/>
        </authorList>
    </citation>
    <scope>NUCLEOTIDE SEQUENCE</scope>
</reference>
<dbReference type="Pfam" id="PF12804">
    <property type="entry name" value="NTP_transf_3"/>
    <property type="match status" value="1"/>
</dbReference>
<evidence type="ECO:0000256" key="3">
    <source>
        <dbReference type="ARBA" id="ARBA00022723"/>
    </source>
</evidence>
<keyword evidence="3" id="KW-0479">Metal-binding</keyword>
<evidence type="ECO:0000256" key="4">
    <source>
        <dbReference type="ARBA" id="ARBA00022741"/>
    </source>
</evidence>
<dbReference type="Pfam" id="PF20058">
    <property type="entry name" value="DUF6457"/>
    <property type="match status" value="1"/>
</dbReference>
<evidence type="ECO:0000256" key="1">
    <source>
        <dbReference type="ARBA" id="ARBA00022490"/>
    </source>
</evidence>
<organism evidence="10">
    <name type="scientific">freshwater metagenome</name>
    <dbReference type="NCBI Taxonomy" id="449393"/>
    <lineage>
        <taxon>unclassified sequences</taxon>
        <taxon>metagenomes</taxon>
        <taxon>ecological metagenomes</taxon>
    </lineage>
</organism>
<dbReference type="GO" id="GO:0016779">
    <property type="term" value="F:nucleotidyltransferase activity"/>
    <property type="evidence" value="ECO:0007669"/>
    <property type="project" value="TreeGrafter"/>
</dbReference>
<keyword evidence="2" id="KW-0808">Transferase</keyword>
<evidence type="ECO:0000256" key="6">
    <source>
        <dbReference type="ARBA" id="ARBA00023134"/>
    </source>
</evidence>
<dbReference type="AlphaFoldDB" id="A0A6J5ZPX2"/>